<reference evidence="4" key="1">
    <citation type="journal article" date="2016" name="Genome Biol. Evol.">
        <title>Comparative 'omics' of the Fusarium fujikuroi species complex highlights differences in genetic potential and metabolite synthesis.</title>
        <authorList>
            <person name="Niehaus E.-M."/>
            <person name="Muensterkoetter M."/>
            <person name="Proctor R.H."/>
            <person name="Brown D.W."/>
            <person name="Sharon A."/>
            <person name="Idan Y."/>
            <person name="Oren-Young L."/>
            <person name="Sieber C.M."/>
            <person name="Novak O."/>
            <person name="Pencik A."/>
            <person name="Tarkowska D."/>
            <person name="Hromadova K."/>
            <person name="Freeman S."/>
            <person name="Maymon M."/>
            <person name="Elazar M."/>
            <person name="Youssef S.A."/>
            <person name="El-Shabrawy E.S.M."/>
            <person name="Shalaby A.B.A."/>
            <person name="Houterman P."/>
            <person name="Brock N.L."/>
            <person name="Burkhardt I."/>
            <person name="Tsavkelova E.A."/>
            <person name="Dickschat J.S."/>
            <person name="Galuszka P."/>
            <person name="Gueldener U."/>
            <person name="Tudzynski B."/>
        </authorList>
    </citation>
    <scope>NUCLEOTIDE SEQUENCE [LARGE SCALE GENOMIC DNA]</scope>
    <source>
        <strain evidence="4">MRC7560</strain>
    </source>
</reference>
<dbReference type="GO" id="GO:0008270">
    <property type="term" value="F:zinc ion binding"/>
    <property type="evidence" value="ECO:0007669"/>
    <property type="project" value="InterPro"/>
</dbReference>
<dbReference type="PROSITE" id="PS50048">
    <property type="entry name" value="ZN2_CY6_FUNGAL_2"/>
    <property type="match status" value="1"/>
</dbReference>
<keyword evidence="1" id="KW-0539">Nucleus</keyword>
<protein>
    <recommendedName>
        <fullName evidence="2">Zn(2)-C6 fungal-type domain-containing protein</fullName>
    </recommendedName>
</protein>
<dbReference type="SMART" id="SM00066">
    <property type="entry name" value="GAL4"/>
    <property type="match status" value="1"/>
</dbReference>
<dbReference type="PANTHER" id="PTHR47784:SF5">
    <property type="entry name" value="STEROL UPTAKE CONTROL PROTEIN 2"/>
    <property type="match status" value="1"/>
</dbReference>
<evidence type="ECO:0000259" key="2">
    <source>
        <dbReference type="PROSITE" id="PS50048"/>
    </source>
</evidence>
<dbReference type="Pfam" id="PF11951">
    <property type="entry name" value="Fungal_trans_2"/>
    <property type="match status" value="1"/>
</dbReference>
<dbReference type="InterPro" id="IPR021858">
    <property type="entry name" value="Fun_TF"/>
</dbReference>
<evidence type="ECO:0000313" key="3">
    <source>
        <dbReference type="EMBL" id="CVK87805.1"/>
    </source>
</evidence>
<dbReference type="AlphaFoldDB" id="A0A1L7SWY3"/>
<dbReference type="VEuPathDB" id="FungiDB:FMAN_05347"/>
<dbReference type="Gene3D" id="4.10.240.10">
    <property type="entry name" value="Zn(2)-C6 fungal-type DNA-binding domain"/>
    <property type="match status" value="1"/>
</dbReference>
<comment type="caution">
    <text evidence="3">The sequence shown here is derived from an EMBL/GenBank/DDBJ whole genome shotgun (WGS) entry which is preliminary data.</text>
</comment>
<dbReference type="GO" id="GO:0001228">
    <property type="term" value="F:DNA-binding transcription activator activity, RNA polymerase II-specific"/>
    <property type="evidence" value="ECO:0007669"/>
    <property type="project" value="TreeGrafter"/>
</dbReference>
<gene>
    <name evidence="3" type="ORF">FMAN_05347</name>
</gene>
<sequence>MPLRLGHTKSRHGCARCKQRRVKCDELAPCQNCKRRREECSLVLDQYSRSSSARQHPTSISDRPALFSLFVTETSLSIQPHETTCGEDLFLMAHFISSTARSISPRNDIFQLWQTVVPEDTITCSFLRHGMLALSAMHLASLRPLKQEYYKQYYQQHLNKAIPDYRRAIQNLKLEESGQVFAMATLVIIFALATVSDNALGNGDTLEGTGSSVADIVSIFTTVKGVTTLMADDTPIRRGVINSPYAVCTAGYEIPEAQTAEMPITVQLRYQNLRTSCLNTLLPGKESEMEACRNALDLLYKTHQELFFTMSSQDYDLNVDIDPSYLVKWIARVSAEFITMLRQNNTAALIIVGEFFALMALLDGTWFARNISVNALNAIKRIIKPQGLCWLRTVYPEDRETISGCGKVR</sequence>
<evidence type="ECO:0000313" key="4">
    <source>
        <dbReference type="Proteomes" id="UP000184255"/>
    </source>
</evidence>
<dbReference type="PANTHER" id="PTHR47784">
    <property type="entry name" value="STEROL UPTAKE CONTROL PROTEIN 2"/>
    <property type="match status" value="1"/>
</dbReference>
<proteinExistence type="predicted"/>
<evidence type="ECO:0000256" key="1">
    <source>
        <dbReference type="ARBA" id="ARBA00023242"/>
    </source>
</evidence>
<keyword evidence="4" id="KW-1185">Reference proteome</keyword>
<dbReference type="CDD" id="cd00067">
    <property type="entry name" value="GAL4"/>
    <property type="match status" value="1"/>
</dbReference>
<organism evidence="3 4">
    <name type="scientific">Fusarium mangiferae</name>
    <name type="common">Mango malformation disease fungus</name>
    <dbReference type="NCBI Taxonomy" id="192010"/>
    <lineage>
        <taxon>Eukaryota</taxon>
        <taxon>Fungi</taxon>
        <taxon>Dikarya</taxon>
        <taxon>Ascomycota</taxon>
        <taxon>Pezizomycotina</taxon>
        <taxon>Sordariomycetes</taxon>
        <taxon>Hypocreomycetidae</taxon>
        <taxon>Hypocreales</taxon>
        <taxon>Nectriaceae</taxon>
        <taxon>Fusarium</taxon>
        <taxon>Fusarium fujikuroi species complex</taxon>
    </lineage>
</organism>
<accession>A0A1L7SWY3</accession>
<dbReference type="EMBL" id="FCQH01000002">
    <property type="protein sequence ID" value="CVK87805.1"/>
    <property type="molecule type" value="Genomic_DNA"/>
</dbReference>
<dbReference type="Proteomes" id="UP000184255">
    <property type="component" value="Unassembled WGS sequence"/>
</dbReference>
<dbReference type="Pfam" id="PF00172">
    <property type="entry name" value="Zn_clus"/>
    <property type="match status" value="1"/>
</dbReference>
<dbReference type="RefSeq" id="XP_041678911.1">
    <property type="nucleotide sequence ID" value="XM_041828005.1"/>
</dbReference>
<name>A0A1L7SWY3_FUSMA</name>
<dbReference type="InterPro" id="IPR001138">
    <property type="entry name" value="Zn2Cys6_DnaBD"/>
</dbReference>
<feature type="domain" description="Zn(2)-C6 fungal-type" evidence="2">
    <location>
        <begin position="13"/>
        <end position="42"/>
    </location>
</feature>
<dbReference type="SUPFAM" id="SSF57701">
    <property type="entry name" value="Zn2/Cys6 DNA-binding domain"/>
    <property type="match status" value="1"/>
</dbReference>
<dbReference type="InterPro" id="IPR053157">
    <property type="entry name" value="Sterol_Uptake_Regulator"/>
</dbReference>
<dbReference type="InterPro" id="IPR036864">
    <property type="entry name" value="Zn2-C6_fun-type_DNA-bd_sf"/>
</dbReference>
<dbReference type="PROSITE" id="PS00463">
    <property type="entry name" value="ZN2_CY6_FUNGAL_1"/>
    <property type="match status" value="1"/>
</dbReference>
<dbReference type="GeneID" id="65084614"/>